<reference evidence="2" key="1">
    <citation type="submission" date="2018-05" db="EMBL/GenBank/DDBJ databases">
        <authorList>
            <person name="Lanie J.A."/>
            <person name="Ng W.-L."/>
            <person name="Kazmierczak K.M."/>
            <person name="Andrzejewski T.M."/>
            <person name="Davidsen T.M."/>
            <person name="Wayne K.J."/>
            <person name="Tettelin H."/>
            <person name="Glass J.I."/>
            <person name="Rusch D."/>
            <person name="Podicherti R."/>
            <person name="Tsui H.-C.T."/>
            <person name="Winkler M.E."/>
        </authorList>
    </citation>
    <scope>NUCLEOTIDE SEQUENCE</scope>
</reference>
<gene>
    <name evidence="2" type="ORF">METZ01_LOCUS280857</name>
</gene>
<evidence type="ECO:0000256" key="1">
    <source>
        <dbReference type="SAM" id="Coils"/>
    </source>
</evidence>
<protein>
    <submittedName>
        <fullName evidence="2">Uncharacterized protein</fullName>
    </submittedName>
</protein>
<keyword evidence="1" id="KW-0175">Coiled coil</keyword>
<accession>A0A382KWT4</accession>
<dbReference type="EMBL" id="UINC01082857">
    <property type="protein sequence ID" value="SVC28003.1"/>
    <property type="molecule type" value="Genomic_DNA"/>
</dbReference>
<dbReference type="AlphaFoldDB" id="A0A382KWT4"/>
<sequence length="282" mass="32385">MPKKSVHIRNENLDIWESLSSPSEFVNTHLTNLRNSRPQGEEELRITKLRAKRAQLDDEVENLKQSIAKMEIERQEIEEEIDSALTASNFKIDRDEFISTTFSEAEIACRLGREFGNVRTNTHFGFHSVEDGKIYVTNLTTNRRPGFKQGVVSNAVERLELGQGKVKLGGGLIPVKWQEEALIALHPDIWVVGEWITYIPDFEFEDTHASIVHCKRCGKNDFNKIYGPQNDPHEEPDSIDFCTECGFKTRLDHDFPNADDDYRDWAEDIAVDAHIDRQRGVE</sequence>
<feature type="coiled-coil region" evidence="1">
    <location>
        <begin position="46"/>
        <end position="87"/>
    </location>
</feature>
<evidence type="ECO:0000313" key="2">
    <source>
        <dbReference type="EMBL" id="SVC28003.1"/>
    </source>
</evidence>
<proteinExistence type="predicted"/>
<name>A0A382KWT4_9ZZZZ</name>
<organism evidence="2">
    <name type="scientific">marine metagenome</name>
    <dbReference type="NCBI Taxonomy" id="408172"/>
    <lineage>
        <taxon>unclassified sequences</taxon>
        <taxon>metagenomes</taxon>
        <taxon>ecological metagenomes</taxon>
    </lineage>
</organism>